<gene>
    <name evidence="2" type="ORF">DVS28_a1372</name>
</gene>
<evidence type="ECO:0000313" key="2">
    <source>
        <dbReference type="EMBL" id="AXV06071.1"/>
    </source>
</evidence>
<evidence type="ECO:0008006" key="4">
    <source>
        <dbReference type="Google" id="ProtNLM"/>
    </source>
</evidence>
<proteinExistence type="predicted"/>
<evidence type="ECO:0000313" key="3">
    <source>
        <dbReference type="Proteomes" id="UP000264006"/>
    </source>
</evidence>
<organism evidence="2 3">
    <name type="scientific">Euzebya pacifica</name>
    <dbReference type="NCBI Taxonomy" id="1608957"/>
    <lineage>
        <taxon>Bacteria</taxon>
        <taxon>Bacillati</taxon>
        <taxon>Actinomycetota</taxon>
        <taxon>Nitriliruptoria</taxon>
        <taxon>Euzebyales</taxon>
    </lineage>
</organism>
<dbReference type="KEGG" id="euz:DVS28_a1372"/>
<dbReference type="AlphaFoldDB" id="A0A346XV24"/>
<keyword evidence="3" id="KW-1185">Reference proteome</keyword>
<feature type="transmembrane region" description="Helical" evidence="1">
    <location>
        <begin position="12"/>
        <end position="35"/>
    </location>
</feature>
<keyword evidence="1" id="KW-1133">Transmembrane helix</keyword>
<reference evidence="2 3" key="1">
    <citation type="submission" date="2018-09" db="EMBL/GenBank/DDBJ databases">
        <title>Complete genome sequence of Euzebya sp. DY32-46 isolated from seawater of Pacific Ocean.</title>
        <authorList>
            <person name="Xu L."/>
            <person name="Wu Y.-H."/>
            <person name="Xu X.-W."/>
        </authorList>
    </citation>
    <scope>NUCLEOTIDE SEQUENCE [LARGE SCALE GENOMIC DNA]</scope>
    <source>
        <strain evidence="2 3">DY32-46</strain>
    </source>
</reference>
<dbReference type="Proteomes" id="UP000264006">
    <property type="component" value="Chromosome"/>
</dbReference>
<keyword evidence="1" id="KW-0812">Transmembrane</keyword>
<sequence length="148" mass="15957">MVLRQPWAIRSAGASALIVLVAMAIPGTIAILLVPENPREGWLAVGLAVAIWLWLAARWRSAAVVLGPDGLRRPGPRPPGGGPRVLPWAAIDGLRWETVRGGGRTPVTTHRLYADAGGRRVRLTRYPASDTDRSRYDERLRDAGLAAG</sequence>
<accession>A0A346XV24</accession>
<keyword evidence="1" id="KW-0472">Membrane</keyword>
<dbReference type="EMBL" id="CP031165">
    <property type="protein sequence ID" value="AXV06071.1"/>
    <property type="molecule type" value="Genomic_DNA"/>
</dbReference>
<feature type="transmembrane region" description="Helical" evidence="1">
    <location>
        <begin position="41"/>
        <end position="57"/>
    </location>
</feature>
<evidence type="ECO:0000256" key="1">
    <source>
        <dbReference type="SAM" id="Phobius"/>
    </source>
</evidence>
<name>A0A346XV24_9ACTN</name>
<protein>
    <recommendedName>
        <fullName evidence="4">PH domain-containing protein</fullName>
    </recommendedName>
</protein>